<dbReference type="Proteomes" id="UP000231279">
    <property type="component" value="Unassembled WGS sequence"/>
</dbReference>
<dbReference type="EMBL" id="NKXS01001404">
    <property type="protein sequence ID" value="PIN18755.1"/>
    <property type="molecule type" value="Genomic_DNA"/>
</dbReference>
<evidence type="ECO:0000256" key="6">
    <source>
        <dbReference type="ARBA" id="ARBA00023065"/>
    </source>
</evidence>
<comment type="subcellular location">
    <subcellularLocation>
        <location evidence="1">Membrane</location>
        <topology evidence="1">Multi-pass membrane protein</topology>
    </subcellularLocation>
</comment>
<evidence type="ECO:0000313" key="11">
    <source>
        <dbReference type="Proteomes" id="UP000231279"/>
    </source>
</evidence>
<evidence type="ECO:0000256" key="2">
    <source>
        <dbReference type="ARBA" id="ARBA00007079"/>
    </source>
</evidence>
<evidence type="ECO:0000256" key="5">
    <source>
        <dbReference type="ARBA" id="ARBA00022989"/>
    </source>
</evidence>
<feature type="transmembrane region" description="Helical" evidence="9">
    <location>
        <begin position="115"/>
        <end position="134"/>
    </location>
</feature>
<feature type="transmembrane region" description="Helical" evidence="9">
    <location>
        <begin position="91"/>
        <end position="109"/>
    </location>
</feature>
<evidence type="ECO:0000256" key="9">
    <source>
        <dbReference type="SAM" id="Phobius"/>
    </source>
</evidence>
<keyword evidence="7 9" id="KW-0472">Membrane</keyword>
<dbReference type="STRING" id="429701.A0A2G9HMK5"/>
<evidence type="ECO:0000256" key="4">
    <source>
        <dbReference type="ARBA" id="ARBA00022692"/>
    </source>
</evidence>
<reference evidence="11" key="1">
    <citation type="journal article" date="2018" name="Gigascience">
        <title>Genome assembly of the Pink Ipe (Handroanthus impetiginosus, Bignoniaceae), a highly valued, ecologically keystone Neotropical timber forest tree.</title>
        <authorList>
            <person name="Silva-Junior O.B."/>
            <person name="Grattapaglia D."/>
            <person name="Novaes E."/>
            <person name="Collevatti R.G."/>
        </authorList>
    </citation>
    <scope>NUCLEOTIDE SEQUENCE [LARGE SCALE GENOMIC DNA]</scope>
    <source>
        <strain evidence="11">cv. UFG-1</strain>
    </source>
</reference>
<proteinExistence type="inferred from homology"/>
<protein>
    <submittedName>
        <fullName evidence="10">Putative membrane protein</fullName>
    </submittedName>
</protein>
<comment type="similarity">
    <text evidence="2">Belongs to the aromatic acid exporter (TC 2.A.85) family.</text>
</comment>
<feature type="transmembrane region" description="Helical" evidence="9">
    <location>
        <begin position="66"/>
        <end position="84"/>
    </location>
</feature>
<feature type="transmembrane region" description="Helical" evidence="9">
    <location>
        <begin position="178"/>
        <end position="200"/>
    </location>
</feature>
<keyword evidence="6" id="KW-0406">Ion transport</keyword>
<dbReference type="OrthoDB" id="68611at2759"/>
<keyword evidence="8" id="KW-0407">Ion channel</keyword>
<organism evidence="10 11">
    <name type="scientific">Handroanthus impetiginosus</name>
    <dbReference type="NCBI Taxonomy" id="429701"/>
    <lineage>
        <taxon>Eukaryota</taxon>
        <taxon>Viridiplantae</taxon>
        <taxon>Streptophyta</taxon>
        <taxon>Embryophyta</taxon>
        <taxon>Tracheophyta</taxon>
        <taxon>Spermatophyta</taxon>
        <taxon>Magnoliopsida</taxon>
        <taxon>eudicotyledons</taxon>
        <taxon>Gunneridae</taxon>
        <taxon>Pentapetalae</taxon>
        <taxon>asterids</taxon>
        <taxon>lamiids</taxon>
        <taxon>Lamiales</taxon>
        <taxon>Bignoniaceae</taxon>
        <taxon>Crescentiina</taxon>
        <taxon>Tabebuia alliance</taxon>
        <taxon>Handroanthus</taxon>
    </lineage>
</organism>
<feature type="transmembrane region" description="Helical" evidence="9">
    <location>
        <begin position="35"/>
        <end position="54"/>
    </location>
</feature>
<evidence type="ECO:0000313" key="10">
    <source>
        <dbReference type="EMBL" id="PIN18755.1"/>
    </source>
</evidence>
<evidence type="ECO:0000256" key="7">
    <source>
        <dbReference type="ARBA" id="ARBA00023136"/>
    </source>
</evidence>
<dbReference type="InterPro" id="IPR020966">
    <property type="entry name" value="ALMT"/>
</dbReference>
<dbReference type="GO" id="GO:0016020">
    <property type="term" value="C:membrane"/>
    <property type="evidence" value="ECO:0007669"/>
    <property type="project" value="UniProtKB-SubCell"/>
</dbReference>
<keyword evidence="5 9" id="KW-1133">Transmembrane helix</keyword>
<dbReference type="AlphaFoldDB" id="A0A2G9HMK5"/>
<name>A0A2G9HMK5_9LAMI</name>
<dbReference type="Pfam" id="PF11744">
    <property type="entry name" value="ALMT"/>
    <property type="match status" value="1"/>
</dbReference>
<keyword evidence="4 9" id="KW-0812">Transmembrane</keyword>
<keyword evidence="11" id="KW-1185">Reference proteome</keyword>
<evidence type="ECO:0000256" key="1">
    <source>
        <dbReference type="ARBA" id="ARBA00004141"/>
    </source>
</evidence>
<gene>
    <name evidence="10" type="ORF">CDL12_08575</name>
</gene>
<comment type="caution">
    <text evidence="10">The sequence shown here is derived from an EMBL/GenBank/DDBJ whole genome shotgun (WGS) entry which is preliminary data.</text>
</comment>
<dbReference type="GO" id="GO:0034220">
    <property type="term" value="P:monoatomic ion transmembrane transport"/>
    <property type="evidence" value="ECO:0007669"/>
    <property type="project" value="UniProtKB-KW"/>
</dbReference>
<feature type="transmembrane region" description="Helical" evidence="9">
    <location>
        <begin position="146"/>
        <end position="166"/>
    </location>
</feature>
<evidence type="ECO:0000256" key="8">
    <source>
        <dbReference type="ARBA" id="ARBA00023303"/>
    </source>
</evidence>
<dbReference type="PANTHER" id="PTHR31086">
    <property type="entry name" value="ALUMINUM-ACTIVATED MALATE TRANSPORTER 10"/>
    <property type="match status" value="1"/>
</dbReference>
<accession>A0A2G9HMK5</accession>
<sequence length="498" mass="54836">MNSPNRGSGNGFFKAKIMETMKKAKKIGEDDPRKIFHCIKVGLALTFVSLFYYFRPLYDDFGQAGIWAVLTVVVVFEFTVGGTLSKGLNRGCATLVAGALGLGAEYLASLSGEKWKPVVLGLLVFILAAVSTFTRFFPNVKKRYDYGVLIFILTFSLVAVSGYQVTDVLQIAHQRLTTILIGGATCMMISIFICPVWAGLDLHNLVAGNIEKLAAFLEGFGSEVCNSSGDESSMVSSKNDNDKSYLQGYKSMLNSKAAEESLANFAWWEPRHGHFGFHHPWNQYLKIGVLARECAYQIEALSGCMNSKPKVASEFQLKIQVACKKMSTELGKALKESASSMKNMTFSLSIAGIHIQNSKATADELARILENSSLTSKVDLHEIMPTIVIVSALIDIVKCVEKILVSVDELCQKAHFQKSESTTTTSDKLLHHGIVTPINDDAVIEISKTLMGNSIEKNKHNYEIDDIANNDDQIVVEISRTLVNSLENCKNSHLFEKL</sequence>
<evidence type="ECO:0000256" key="3">
    <source>
        <dbReference type="ARBA" id="ARBA00022448"/>
    </source>
</evidence>
<keyword evidence="3" id="KW-0813">Transport</keyword>
<dbReference type="GO" id="GO:0015743">
    <property type="term" value="P:malate transport"/>
    <property type="evidence" value="ECO:0007669"/>
    <property type="project" value="InterPro"/>
</dbReference>